<sequence length="82" mass="8839">MAEEMVPALAVPGWGLVGYAHESGDGLLDNRIGELELRGLRGGDIARVTRLGTDFQISITAASKNRQYQSAQELRSIAMVPI</sequence>
<evidence type="ECO:0000313" key="2">
    <source>
        <dbReference type="Proteomes" id="UP000733744"/>
    </source>
</evidence>
<keyword evidence="2" id="KW-1185">Reference proteome</keyword>
<protein>
    <submittedName>
        <fullName evidence="1">Uncharacterized protein</fullName>
    </submittedName>
</protein>
<organism evidence="1 2">
    <name type="scientific">Candidatus Methylobacter oryzae</name>
    <dbReference type="NCBI Taxonomy" id="2497749"/>
    <lineage>
        <taxon>Bacteria</taxon>
        <taxon>Pseudomonadati</taxon>
        <taxon>Pseudomonadota</taxon>
        <taxon>Gammaproteobacteria</taxon>
        <taxon>Methylococcales</taxon>
        <taxon>Methylococcaceae</taxon>
        <taxon>Methylobacter</taxon>
    </lineage>
</organism>
<gene>
    <name evidence="1" type="ORF">EKO24_018535</name>
</gene>
<name>A0ABY3C720_9GAMM</name>
<comment type="caution">
    <text evidence="1">The sequence shown here is derived from an EMBL/GenBank/DDBJ whole genome shotgun (WGS) entry which is preliminary data.</text>
</comment>
<dbReference type="EMBL" id="RYFG02000116">
    <property type="protein sequence ID" value="TRW90794.1"/>
    <property type="molecule type" value="Genomic_DNA"/>
</dbReference>
<proteinExistence type="predicted"/>
<accession>A0ABY3C720</accession>
<evidence type="ECO:0000313" key="1">
    <source>
        <dbReference type="EMBL" id="TRW90794.1"/>
    </source>
</evidence>
<dbReference type="RefSeq" id="WP_127027483.1">
    <property type="nucleotide sequence ID" value="NZ_RYFG02000116.1"/>
</dbReference>
<dbReference type="Proteomes" id="UP000733744">
    <property type="component" value="Unassembled WGS sequence"/>
</dbReference>
<reference evidence="1 2" key="1">
    <citation type="journal article" date="2019" name="Antonie Van Leeuwenhoek">
        <title>Description of 'Ca. Methylobacter oryzae' KRF1, a novel species from the environmentally important Methylobacter clade 2.</title>
        <authorList>
            <person name="Khatri K."/>
            <person name="Mohite J.A."/>
            <person name="Pandit P.S."/>
            <person name="Bahulikar R."/>
            <person name="Rahalkar M.C."/>
        </authorList>
    </citation>
    <scope>NUCLEOTIDE SEQUENCE [LARGE SCALE GENOMIC DNA]</scope>
    <source>
        <strain evidence="1 2">KRF1</strain>
    </source>
</reference>